<keyword evidence="2 7" id="KW-0813">Transport</keyword>
<accession>A0A246RFD3</accession>
<feature type="transmembrane region" description="Helical" evidence="7">
    <location>
        <begin position="89"/>
        <end position="112"/>
    </location>
</feature>
<dbReference type="EMBL" id="MZMV01000060">
    <property type="protein sequence ID" value="OWV01488.1"/>
    <property type="molecule type" value="Genomic_DNA"/>
</dbReference>
<dbReference type="SUPFAM" id="SSF161098">
    <property type="entry name" value="MetI-like"/>
    <property type="match status" value="1"/>
</dbReference>
<dbReference type="PANTHER" id="PTHR43386:SF25">
    <property type="entry name" value="PEPTIDE ABC TRANSPORTER PERMEASE PROTEIN"/>
    <property type="match status" value="1"/>
</dbReference>
<proteinExistence type="inferred from homology"/>
<dbReference type="PANTHER" id="PTHR43386">
    <property type="entry name" value="OLIGOPEPTIDE TRANSPORT SYSTEM PERMEASE PROTEIN APPC"/>
    <property type="match status" value="1"/>
</dbReference>
<dbReference type="Gene3D" id="1.10.3720.10">
    <property type="entry name" value="MetI-like"/>
    <property type="match status" value="1"/>
</dbReference>
<evidence type="ECO:0000256" key="6">
    <source>
        <dbReference type="ARBA" id="ARBA00023136"/>
    </source>
</evidence>
<keyword evidence="5 7" id="KW-1133">Transmembrane helix</keyword>
<feature type="transmembrane region" description="Helical" evidence="7">
    <location>
        <begin position="150"/>
        <end position="167"/>
    </location>
</feature>
<dbReference type="PROSITE" id="PS50928">
    <property type="entry name" value="ABC_TM1"/>
    <property type="match status" value="1"/>
</dbReference>
<feature type="transmembrane region" description="Helical" evidence="7">
    <location>
        <begin position="124"/>
        <end position="144"/>
    </location>
</feature>
<dbReference type="GO" id="GO:0055085">
    <property type="term" value="P:transmembrane transport"/>
    <property type="evidence" value="ECO:0007669"/>
    <property type="project" value="InterPro"/>
</dbReference>
<gene>
    <name evidence="9" type="ORF">B5D80_26420</name>
</gene>
<evidence type="ECO:0000256" key="5">
    <source>
        <dbReference type="ARBA" id="ARBA00022989"/>
    </source>
</evidence>
<keyword evidence="6 7" id="KW-0472">Membrane</keyword>
<evidence type="ECO:0000256" key="3">
    <source>
        <dbReference type="ARBA" id="ARBA00022475"/>
    </source>
</evidence>
<sequence>MAVADLPPADLAVLSGRRRARGVGPVLAAVFLVLLAVAAIAPGLLAPGSPDTTSTADLLRPPGAGHLFGTDQNGRDVYTRIVHGTRDSLLAGLAATALALAAGIVVGAVGALGGRIADNLTMRLVEVLLAVPGLVTALLIVAVAGPGTTTLIMAIGFIGMPAYARLVRGQILQLRGSAFVEAAVAQGLRPARVAVRHIIPNAVPPVLLLATIGTGAAIGASAALSFLGLGPRPPDPQWGAMLQQGQDYFAVAWWTATIPGVVLTLTVLAITTLGQHLQRRFDGGNPG</sequence>
<dbReference type="GO" id="GO:0005886">
    <property type="term" value="C:plasma membrane"/>
    <property type="evidence" value="ECO:0007669"/>
    <property type="project" value="UniProtKB-SubCell"/>
</dbReference>
<evidence type="ECO:0000313" key="9">
    <source>
        <dbReference type="EMBL" id="OWV01488.1"/>
    </source>
</evidence>
<dbReference type="InterPro" id="IPR035906">
    <property type="entry name" value="MetI-like_sf"/>
</dbReference>
<evidence type="ECO:0000313" key="10">
    <source>
        <dbReference type="Proteomes" id="UP000197174"/>
    </source>
</evidence>
<feature type="transmembrane region" description="Helical" evidence="7">
    <location>
        <begin position="248"/>
        <end position="270"/>
    </location>
</feature>
<evidence type="ECO:0000259" key="8">
    <source>
        <dbReference type="PROSITE" id="PS50928"/>
    </source>
</evidence>
<dbReference type="RefSeq" id="WP_088646650.1">
    <property type="nucleotide sequence ID" value="NZ_JBFAMK010000010.1"/>
</dbReference>
<comment type="caution">
    <text evidence="9">The sequence shown here is derived from an EMBL/GenBank/DDBJ whole genome shotgun (WGS) entry which is preliminary data.</text>
</comment>
<comment type="subcellular location">
    <subcellularLocation>
        <location evidence="1 7">Cell membrane</location>
        <topology evidence="1 7">Multi-pass membrane protein</topology>
    </subcellularLocation>
</comment>
<comment type="similarity">
    <text evidence="7">Belongs to the binding-protein-dependent transport system permease family.</text>
</comment>
<feature type="transmembrane region" description="Helical" evidence="7">
    <location>
        <begin position="206"/>
        <end position="228"/>
    </location>
</feature>
<evidence type="ECO:0000256" key="1">
    <source>
        <dbReference type="ARBA" id="ARBA00004651"/>
    </source>
</evidence>
<organism evidence="9 10">
    <name type="scientific">Micromonospora wenchangensis</name>
    <dbReference type="NCBI Taxonomy" id="1185415"/>
    <lineage>
        <taxon>Bacteria</taxon>
        <taxon>Bacillati</taxon>
        <taxon>Actinomycetota</taxon>
        <taxon>Actinomycetes</taxon>
        <taxon>Micromonosporales</taxon>
        <taxon>Micromonosporaceae</taxon>
        <taxon>Micromonospora</taxon>
    </lineage>
</organism>
<dbReference type="OrthoDB" id="9812701at2"/>
<name>A0A246RFD3_9ACTN</name>
<dbReference type="Proteomes" id="UP000197174">
    <property type="component" value="Unassembled WGS sequence"/>
</dbReference>
<keyword evidence="3" id="KW-1003">Cell membrane</keyword>
<evidence type="ECO:0000256" key="4">
    <source>
        <dbReference type="ARBA" id="ARBA00022692"/>
    </source>
</evidence>
<evidence type="ECO:0000256" key="2">
    <source>
        <dbReference type="ARBA" id="ARBA00022448"/>
    </source>
</evidence>
<keyword evidence="10" id="KW-1185">Reference proteome</keyword>
<feature type="domain" description="ABC transmembrane type-1" evidence="8">
    <location>
        <begin position="85"/>
        <end position="274"/>
    </location>
</feature>
<dbReference type="InterPro" id="IPR000515">
    <property type="entry name" value="MetI-like"/>
</dbReference>
<dbReference type="AlphaFoldDB" id="A0A246RFD3"/>
<dbReference type="InterPro" id="IPR050366">
    <property type="entry name" value="BP-dependent_transpt_permease"/>
</dbReference>
<dbReference type="CDD" id="cd06261">
    <property type="entry name" value="TM_PBP2"/>
    <property type="match status" value="1"/>
</dbReference>
<keyword evidence="4 7" id="KW-0812">Transmembrane</keyword>
<reference evidence="9 10" key="1">
    <citation type="submission" date="2017-03" db="EMBL/GenBank/DDBJ databases">
        <title>Whole genome sequence of Micromonospora wenchangensis, isolated from mangrove soil.</title>
        <authorList>
            <person name="Yang H."/>
        </authorList>
    </citation>
    <scope>NUCLEOTIDE SEQUENCE [LARGE SCALE GENOMIC DNA]</scope>
    <source>
        <strain evidence="9 10">CCTCC AA 2012002</strain>
    </source>
</reference>
<feature type="transmembrane region" description="Helical" evidence="7">
    <location>
        <begin position="26"/>
        <end position="45"/>
    </location>
</feature>
<protein>
    <submittedName>
        <fullName evidence="9">Peptide ABC transporter permease</fullName>
    </submittedName>
</protein>
<evidence type="ECO:0000256" key="7">
    <source>
        <dbReference type="RuleBase" id="RU363032"/>
    </source>
</evidence>
<dbReference type="Pfam" id="PF00528">
    <property type="entry name" value="BPD_transp_1"/>
    <property type="match status" value="1"/>
</dbReference>